<dbReference type="AlphaFoldDB" id="A0A368HA98"/>
<evidence type="ECO:0000313" key="2">
    <source>
        <dbReference type="Proteomes" id="UP000252519"/>
    </source>
</evidence>
<comment type="caution">
    <text evidence="1">The sequence shown here is derived from an EMBL/GenBank/DDBJ whole genome shotgun (WGS) entry which is preliminary data.</text>
</comment>
<name>A0A368HA98_ANCCA</name>
<accession>A0A368HA98</accession>
<evidence type="ECO:0000313" key="1">
    <source>
        <dbReference type="EMBL" id="RCN53466.1"/>
    </source>
</evidence>
<reference evidence="1 2" key="1">
    <citation type="submission" date="2014-10" db="EMBL/GenBank/DDBJ databases">
        <title>Draft genome of the hookworm Ancylostoma caninum.</title>
        <authorList>
            <person name="Mitreva M."/>
        </authorList>
    </citation>
    <scope>NUCLEOTIDE SEQUENCE [LARGE SCALE GENOMIC DNA]</scope>
    <source>
        <strain evidence="1 2">Baltimore</strain>
    </source>
</reference>
<protein>
    <submittedName>
        <fullName evidence="1">Uncharacterized protein</fullName>
    </submittedName>
</protein>
<sequence length="96" mass="11006">MPFAPSARLHSLEFSGCVSTTNSRWIGRLSLSGIRSICGRTSTSSSFYSRWLFFKQFSSCSLWLEELSWRRSATVWSSSPSEPYLLLFISFHTIPR</sequence>
<proteinExistence type="predicted"/>
<organism evidence="1 2">
    <name type="scientific">Ancylostoma caninum</name>
    <name type="common">Dog hookworm</name>
    <dbReference type="NCBI Taxonomy" id="29170"/>
    <lineage>
        <taxon>Eukaryota</taxon>
        <taxon>Metazoa</taxon>
        <taxon>Ecdysozoa</taxon>
        <taxon>Nematoda</taxon>
        <taxon>Chromadorea</taxon>
        <taxon>Rhabditida</taxon>
        <taxon>Rhabditina</taxon>
        <taxon>Rhabditomorpha</taxon>
        <taxon>Strongyloidea</taxon>
        <taxon>Ancylostomatidae</taxon>
        <taxon>Ancylostomatinae</taxon>
        <taxon>Ancylostoma</taxon>
    </lineage>
</organism>
<dbReference type="Proteomes" id="UP000252519">
    <property type="component" value="Unassembled WGS sequence"/>
</dbReference>
<gene>
    <name evidence="1" type="ORF">ANCCAN_00532</name>
</gene>
<dbReference type="EMBL" id="JOJR01000002">
    <property type="protein sequence ID" value="RCN53466.1"/>
    <property type="molecule type" value="Genomic_DNA"/>
</dbReference>
<keyword evidence="2" id="KW-1185">Reference proteome</keyword>